<dbReference type="PROSITE" id="PS51257">
    <property type="entry name" value="PROKAR_LIPOPROTEIN"/>
    <property type="match status" value="1"/>
</dbReference>
<evidence type="ECO:0000256" key="4">
    <source>
        <dbReference type="ARBA" id="ARBA00022729"/>
    </source>
</evidence>
<dbReference type="RefSeq" id="WP_244054312.1">
    <property type="nucleotide sequence ID" value="NZ_BQXH01000002.1"/>
</dbReference>
<comment type="similarity">
    <text evidence="2">Belongs to the bacterial solute-binding protein 5 family.</text>
</comment>
<dbReference type="Gene3D" id="3.90.76.10">
    <property type="entry name" value="Dipeptide-binding Protein, Domain 1"/>
    <property type="match status" value="1"/>
</dbReference>
<evidence type="ECO:0000313" key="8">
    <source>
        <dbReference type="Proteomes" id="UP001055149"/>
    </source>
</evidence>
<reference evidence="7" key="1">
    <citation type="journal article" date="2022" name="Int. J. Syst. Evol. Microbiol.">
        <title>A novel species of lactic acid bacteria, Ligilactobacillus pabuli sp. nov., isolated from alfalfa silage.</title>
        <authorList>
            <person name="Tohno M."/>
            <person name="Tanizawa Y."/>
            <person name="Sawada H."/>
            <person name="Sakamoto M."/>
            <person name="Ohkuma M."/>
            <person name="Kobayashi H."/>
        </authorList>
    </citation>
    <scope>NUCLEOTIDE SEQUENCE</scope>
    <source>
        <strain evidence="7">AF129</strain>
    </source>
</reference>
<proteinExistence type="inferred from homology"/>
<feature type="domain" description="Solute-binding protein family 5" evidence="6">
    <location>
        <begin position="76"/>
        <end position="463"/>
    </location>
</feature>
<dbReference type="Pfam" id="PF00496">
    <property type="entry name" value="SBP_bac_5"/>
    <property type="match status" value="1"/>
</dbReference>
<dbReference type="Gene3D" id="3.40.190.10">
    <property type="entry name" value="Periplasmic binding protein-like II"/>
    <property type="match status" value="1"/>
</dbReference>
<dbReference type="InterPro" id="IPR039424">
    <property type="entry name" value="SBP_5"/>
</dbReference>
<keyword evidence="4 5" id="KW-0732">Signal</keyword>
<gene>
    <name evidence="7" type="primary">oppA_1</name>
    <name evidence="7" type="ORF">LPAF129_02950</name>
</gene>
<dbReference type="EMBL" id="BQXH01000002">
    <property type="protein sequence ID" value="GKS80610.1"/>
    <property type="molecule type" value="Genomic_DNA"/>
</dbReference>
<dbReference type="CDD" id="cd08504">
    <property type="entry name" value="PBP2_OppA"/>
    <property type="match status" value="1"/>
</dbReference>
<protein>
    <submittedName>
        <fullName evidence="7">Peptide ABC transporter substrate-binding protein</fullName>
    </submittedName>
</protein>
<evidence type="ECO:0000313" key="7">
    <source>
        <dbReference type="EMBL" id="GKS80610.1"/>
    </source>
</evidence>
<name>A0ABQ5JHY2_9LACO</name>
<evidence type="ECO:0000256" key="5">
    <source>
        <dbReference type="SAM" id="SignalP"/>
    </source>
</evidence>
<comment type="subcellular location">
    <subcellularLocation>
        <location evidence="1">Cell envelope</location>
    </subcellularLocation>
</comment>
<comment type="caution">
    <text evidence="7">The sequence shown here is derived from an EMBL/GenBank/DDBJ whole genome shotgun (WGS) entry which is preliminary data.</text>
</comment>
<evidence type="ECO:0000256" key="2">
    <source>
        <dbReference type="ARBA" id="ARBA00005695"/>
    </source>
</evidence>
<evidence type="ECO:0000256" key="1">
    <source>
        <dbReference type="ARBA" id="ARBA00004196"/>
    </source>
</evidence>
<keyword evidence="3" id="KW-0813">Transport</keyword>
<keyword evidence="8" id="KW-1185">Reference proteome</keyword>
<accession>A0ABQ5JHY2</accession>
<evidence type="ECO:0000259" key="6">
    <source>
        <dbReference type="Pfam" id="PF00496"/>
    </source>
</evidence>
<dbReference type="PANTHER" id="PTHR30290:SF10">
    <property type="entry name" value="PERIPLASMIC OLIGOPEPTIDE-BINDING PROTEIN-RELATED"/>
    <property type="match status" value="1"/>
</dbReference>
<dbReference type="Gene3D" id="3.10.105.10">
    <property type="entry name" value="Dipeptide-binding Protein, Domain 3"/>
    <property type="match status" value="1"/>
</dbReference>
<sequence>MRKTKKWVVSVAAACTLLALTACGKSADKTSDQQTINLSVNSDIASMDQSLASDTTSMQMLENTGEGFLQIGKNNKIEKELAQKIETSKDGKTYTFTLRKDGKWSNGDPVTAKDFVYGWRRTVDPKTASTYAYLYSGIVNADDVMNKKKAPSALGIKALGKYKVQVKLDYPIAYFKLLLAMPVFYPQNQQAVEKYGKQYGTNAQKTIANGPFKIVGWKGTNSTWKLVKNPKYWDRKNVHLDSIKFNVVKSPSTGLNLYQTGKLDQTMLIGNQVANKKNSKDYVKTKTATSIYLQFNRKSPESAALKQAFDNINIRKALSLSLNRKSLTDKVLTDGSDPAKGFVTSSLAKNPQTGVDFAKEAYVKEGVAYDKQLAQSYWKKGLKEIGQTSLSLKLLGDDDDTNKQTAEFVQSSWEDTLPGLKVTINSVPKNIRISRAEDRNFDVAISGWGADFSDPITFLNLYQMGNSGDAGDYNNPAYNKLIDQINSNPGNDQQVRWDNMVKAEKLLLNDQATIPLFQKAYSYLRNQKIHGLIENSAGPAHNYKGVSISK</sequence>
<dbReference type="Proteomes" id="UP001055149">
    <property type="component" value="Unassembled WGS sequence"/>
</dbReference>
<dbReference type="InterPro" id="IPR030678">
    <property type="entry name" value="Peptide/Ni-bd"/>
</dbReference>
<dbReference type="PANTHER" id="PTHR30290">
    <property type="entry name" value="PERIPLASMIC BINDING COMPONENT OF ABC TRANSPORTER"/>
    <property type="match status" value="1"/>
</dbReference>
<evidence type="ECO:0000256" key="3">
    <source>
        <dbReference type="ARBA" id="ARBA00022448"/>
    </source>
</evidence>
<dbReference type="SUPFAM" id="SSF53850">
    <property type="entry name" value="Periplasmic binding protein-like II"/>
    <property type="match status" value="1"/>
</dbReference>
<feature type="signal peptide" evidence="5">
    <location>
        <begin position="1"/>
        <end position="21"/>
    </location>
</feature>
<organism evidence="7 8">
    <name type="scientific">Ligilactobacillus pabuli</name>
    <dbReference type="NCBI Taxonomy" id="2886039"/>
    <lineage>
        <taxon>Bacteria</taxon>
        <taxon>Bacillati</taxon>
        <taxon>Bacillota</taxon>
        <taxon>Bacilli</taxon>
        <taxon>Lactobacillales</taxon>
        <taxon>Lactobacillaceae</taxon>
        <taxon>Ligilactobacillus</taxon>
    </lineage>
</organism>
<feature type="chain" id="PRO_5046968579" evidence="5">
    <location>
        <begin position="22"/>
        <end position="550"/>
    </location>
</feature>
<dbReference type="PIRSF" id="PIRSF002741">
    <property type="entry name" value="MppA"/>
    <property type="match status" value="1"/>
</dbReference>
<dbReference type="InterPro" id="IPR000914">
    <property type="entry name" value="SBP_5_dom"/>
</dbReference>